<sequence length="232" mass="25692">MRHTLLILSHLLRYPTEGLQQAAPELLSMLELDGVLEGRQIEKLQPLIDAIIDEELLDLQERYVGLFDRGRAISLHLFEHVHGESRDRGQAMVELRSRYIAYGLEITANELPDYLPMFLEYLSCLPLEQVLEELAQPSLILQALAERLDERDTLYAAPMKILAKLAGSTGEALAIAPADDPDDLAALDAIWAEEQVRFDAPLPGGSDSACPKAAAMIARLHAPEPARSQNHG</sequence>
<dbReference type="Gene3D" id="1.10.3480.10">
    <property type="entry name" value="TorD-like"/>
    <property type="match status" value="1"/>
</dbReference>
<comment type="caution">
    <text evidence="2">The sequence shown here is derived from an EMBL/GenBank/DDBJ whole genome shotgun (WGS) entry which is preliminary data.</text>
</comment>
<dbReference type="PANTHER" id="PTHR43680">
    <property type="entry name" value="NITRATE REDUCTASE MOLYBDENUM COFACTOR ASSEMBLY CHAPERONE"/>
    <property type="match status" value="1"/>
</dbReference>
<proteinExistence type="predicted"/>
<dbReference type="NCBIfam" id="TIGR00684">
    <property type="entry name" value="narJ"/>
    <property type="match status" value="1"/>
</dbReference>
<organism evidence="2 3">
    <name type="scientific">Novosphingobium ovatum</name>
    <dbReference type="NCBI Taxonomy" id="1908523"/>
    <lineage>
        <taxon>Bacteria</taxon>
        <taxon>Pseudomonadati</taxon>
        <taxon>Pseudomonadota</taxon>
        <taxon>Alphaproteobacteria</taxon>
        <taxon>Sphingomonadales</taxon>
        <taxon>Sphingomonadaceae</taxon>
        <taxon>Novosphingobium</taxon>
    </lineage>
</organism>
<name>A0ABW9XFA2_9SPHN</name>
<dbReference type="EMBL" id="JAAAPO010000004">
    <property type="protein sequence ID" value="NBC37224.1"/>
    <property type="molecule type" value="Genomic_DNA"/>
</dbReference>
<keyword evidence="1" id="KW-0534">Nitrate assimilation</keyword>
<evidence type="ECO:0000313" key="3">
    <source>
        <dbReference type="Proteomes" id="UP000753724"/>
    </source>
</evidence>
<evidence type="ECO:0000313" key="2">
    <source>
        <dbReference type="EMBL" id="NBC37224.1"/>
    </source>
</evidence>
<dbReference type="InterPro" id="IPR020945">
    <property type="entry name" value="DMSO/NO3_reduct_chaperone"/>
</dbReference>
<gene>
    <name evidence="2" type="primary">narJ</name>
    <name evidence="2" type="ORF">GTZ99_11715</name>
</gene>
<dbReference type="Proteomes" id="UP000753724">
    <property type="component" value="Unassembled WGS sequence"/>
</dbReference>
<dbReference type="Pfam" id="PF02613">
    <property type="entry name" value="Nitrate_red_del"/>
    <property type="match status" value="1"/>
</dbReference>
<dbReference type="PANTHER" id="PTHR43680:SF2">
    <property type="entry name" value="NITRATE REDUCTASE MOLYBDENUM COFACTOR ASSEMBLY CHAPERONE NARJ"/>
    <property type="match status" value="1"/>
</dbReference>
<reference evidence="3" key="1">
    <citation type="submission" date="2020-01" db="EMBL/GenBank/DDBJ databases">
        <title>Sphingomonas sp. strain CSW-10.</title>
        <authorList>
            <person name="Chen W.-M."/>
        </authorList>
    </citation>
    <scope>NUCLEOTIDE SEQUENCE [LARGE SCALE GENOMIC DNA]</scope>
    <source>
        <strain evidence="3">FSY-8</strain>
    </source>
</reference>
<protein>
    <submittedName>
        <fullName evidence="2">Nitrate reductase molybdenum cofactor assembly chaperone</fullName>
    </submittedName>
</protein>
<evidence type="ECO:0000256" key="1">
    <source>
        <dbReference type="ARBA" id="ARBA00023063"/>
    </source>
</evidence>
<accession>A0ABW9XFA2</accession>
<dbReference type="SUPFAM" id="SSF89155">
    <property type="entry name" value="TorD-like"/>
    <property type="match status" value="1"/>
</dbReference>
<keyword evidence="3" id="KW-1185">Reference proteome</keyword>
<dbReference type="RefSeq" id="WP_161719054.1">
    <property type="nucleotide sequence ID" value="NZ_JAAAPO010000004.1"/>
</dbReference>
<dbReference type="InterPro" id="IPR003765">
    <property type="entry name" value="NO3_reductase_chaperone_NarJ"/>
</dbReference>
<dbReference type="InterPro" id="IPR036411">
    <property type="entry name" value="TorD-like_sf"/>
</dbReference>